<feature type="transmembrane region" description="Helical" evidence="2">
    <location>
        <begin position="249"/>
        <end position="274"/>
    </location>
</feature>
<keyword evidence="2" id="KW-0472">Membrane</keyword>
<comment type="caution">
    <text evidence="4">The sequence shown here is derived from an EMBL/GenBank/DDBJ whole genome shotgun (WGS) entry which is preliminary data.</text>
</comment>
<dbReference type="CDD" id="cd01949">
    <property type="entry name" value="GGDEF"/>
    <property type="match status" value="1"/>
</dbReference>
<feature type="compositionally biased region" description="Low complexity" evidence="1">
    <location>
        <begin position="47"/>
        <end position="67"/>
    </location>
</feature>
<evidence type="ECO:0000313" key="5">
    <source>
        <dbReference type="Proteomes" id="UP001500467"/>
    </source>
</evidence>
<dbReference type="NCBIfam" id="TIGR00254">
    <property type="entry name" value="GGDEF"/>
    <property type="match status" value="1"/>
</dbReference>
<proteinExistence type="predicted"/>
<dbReference type="PANTHER" id="PTHR45138">
    <property type="entry name" value="REGULATORY COMPONENTS OF SENSORY TRANSDUCTION SYSTEM"/>
    <property type="match status" value="1"/>
</dbReference>
<dbReference type="Pfam" id="PF00990">
    <property type="entry name" value="GGDEF"/>
    <property type="match status" value="1"/>
</dbReference>
<gene>
    <name evidence="4" type="ORF">GCM10009675_21570</name>
</gene>
<feature type="region of interest" description="Disordered" evidence="1">
    <location>
        <begin position="432"/>
        <end position="527"/>
    </location>
</feature>
<feature type="transmembrane region" description="Helical" evidence="2">
    <location>
        <begin position="208"/>
        <end position="228"/>
    </location>
</feature>
<dbReference type="SMART" id="SM00267">
    <property type="entry name" value="GGDEF"/>
    <property type="match status" value="1"/>
</dbReference>
<dbReference type="InterPro" id="IPR050469">
    <property type="entry name" value="Diguanylate_Cyclase"/>
</dbReference>
<reference evidence="4 5" key="1">
    <citation type="journal article" date="2019" name="Int. J. Syst. Evol. Microbiol.">
        <title>The Global Catalogue of Microorganisms (GCM) 10K type strain sequencing project: providing services to taxonomists for standard genome sequencing and annotation.</title>
        <authorList>
            <consortium name="The Broad Institute Genomics Platform"/>
            <consortium name="The Broad Institute Genome Sequencing Center for Infectious Disease"/>
            <person name="Wu L."/>
            <person name="Ma J."/>
        </authorList>
    </citation>
    <scope>NUCLEOTIDE SEQUENCE [LARGE SCALE GENOMIC DNA]</scope>
    <source>
        <strain evidence="4 5">JCM 13022</strain>
    </source>
</reference>
<protein>
    <recommendedName>
        <fullName evidence="3">GGDEF domain-containing protein</fullName>
    </recommendedName>
</protein>
<dbReference type="Proteomes" id="UP001500467">
    <property type="component" value="Unassembled WGS sequence"/>
</dbReference>
<dbReference type="RefSeq" id="WP_344072337.1">
    <property type="nucleotide sequence ID" value="NZ_BAAALM010000007.1"/>
</dbReference>
<dbReference type="InterPro" id="IPR043128">
    <property type="entry name" value="Rev_trsase/Diguanyl_cyclase"/>
</dbReference>
<feature type="compositionally biased region" description="Basic and acidic residues" evidence="1">
    <location>
        <begin position="25"/>
        <end position="41"/>
    </location>
</feature>
<name>A0ABN1VD60_9PSEU</name>
<keyword evidence="2" id="KW-0812">Transmembrane</keyword>
<dbReference type="PROSITE" id="PS50887">
    <property type="entry name" value="GGDEF"/>
    <property type="match status" value="1"/>
</dbReference>
<organism evidence="4 5">
    <name type="scientific">Prauserella alba</name>
    <dbReference type="NCBI Taxonomy" id="176898"/>
    <lineage>
        <taxon>Bacteria</taxon>
        <taxon>Bacillati</taxon>
        <taxon>Actinomycetota</taxon>
        <taxon>Actinomycetes</taxon>
        <taxon>Pseudonocardiales</taxon>
        <taxon>Pseudonocardiaceae</taxon>
        <taxon>Prauserella</taxon>
    </lineage>
</organism>
<keyword evidence="2" id="KW-1133">Transmembrane helix</keyword>
<evidence type="ECO:0000256" key="1">
    <source>
        <dbReference type="SAM" id="MobiDB-lite"/>
    </source>
</evidence>
<feature type="compositionally biased region" description="Low complexity" evidence="1">
    <location>
        <begin position="479"/>
        <end position="490"/>
    </location>
</feature>
<dbReference type="InterPro" id="IPR000160">
    <property type="entry name" value="GGDEF_dom"/>
</dbReference>
<keyword evidence="5" id="KW-1185">Reference proteome</keyword>
<evidence type="ECO:0000313" key="4">
    <source>
        <dbReference type="EMBL" id="GAA1203564.1"/>
    </source>
</evidence>
<evidence type="ECO:0000256" key="2">
    <source>
        <dbReference type="SAM" id="Phobius"/>
    </source>
</evidence>
<accession>A0ABN1VD60</accession>
<feature type="transmembrane region" description="Helical" evidence="2">
    <location>
        <begin position="294"/>
        <end position="324"/>
    </location>
</feature>
<sequence length="527" mass="56063">MRRERHVRLPPRSAATSDSGAPRATAHDARAHSANAHDARAHNTPSPDTGEGTAAAEGAVPEGATPGDRAARSPSRRGHRADHHADRHPPGPRTPAGWALWRRPPWFIGFLVLAELLAVAGVAFAAASAETPTATDWLRLALLFAGATVHIQLTRRQEERRRSRMRSVLIDLNAVWVFPAVLVLPVTLTVALIVAVRAQRWLIARRPAHNFVFSTVAHCFAAALAATLHGALGPADWDALTPAASLREFALILLAAAVYEGVQLVYVGGAIALSGPAPTLRGVLGSTADNLLEAVATGLGAVTAVLLVTLPPAVLIMTAVAVAFNRLAEIEQLQADAASDPKTGLRNMRGWSEAAGRALSRIRRADGTLAVLMIDLDHFKDVNDTYGHPAGDDVLARVAGVLREATRPADIVGRFGGEEFLLLLPDADAGAARRPSASARPSPTCTSTRPTSADRTSRSPGRRRRSASPCIRTTRRRSTGSPRRLTPPSTRSRRRAATPCTSRSRRTADPPTRSTLPWCRVPDACAG</sequence>
<feature type="region of interest" description="Disordered" evidence="1">
    <location>
        <begin position="1"/>
        <end position="96"/>
    </location>
</feature>
<dbReference type="InterPro" id="IPR029787">
    <property type="entry name" value="Nucleotide_cyclase"/>
</dbReference>
<feature type="compositionally biased region" description="Low complexity" evidence="1">
    <location>
        <begin position="432"/>
        <end position="453"/>
    </location>
</feature>
<feature type="domain" description="GGDEF" evidence="3">
    <location>
        <begin position="367"/>
        <end position="499"/>
    </location>
</feature>
<dbReference type="SUPFAM" id="SSF55073">
    <property type="entry name" value="Nucleotide cyclase"/>
    <property type="match status" value="1"/>
</dbReference>
<dbReference type="Gene3D" id="3.30.70.270">
    <property type="match status" value="1"/>
</dbReference>
<evidence type="ECO:0000259" key="3">
    <source>
        <dbReference type="PROSITE" id="PS50887"/>
    </source>
</evidence>
<dbReference type="EMBL" id="BAAALM010000007">
    <property type="protein sequence ID" value="GAA1203564.1"/>
    <property type="molecule type" value="Genomic_DNA"/>
</dbReference>
<dbReference type="PANTHER" id="PTHR45138:SF9">
    <property type="entry name" value="DIGUANYLATE CYCLASE DGCM-RELATED"/>
    <property type="match status" value="1"/>
</dbReference>
<feature type="transmembrane region" description="Helical" evidence="2">
    <location>
        <begin position="137"/>
        <end position="153"/>
    </location>
</feature>
<feature type="transmembrane region" description="Helical" evidence="2">
    <location>
        <begin position="106"/>
        <end position="125"/>
    </location>
</feature>
<feature type="transmembrane region" description="Helical" evidence="2">
    <location>
        <begin position="174"/>
        <end position="196"/>
    </location>
</feature>